<dbReference type="InterPro" id="IPR008778">
    <property type="entry name" value="Pirin_C_dom"/>
</dbReference>
<feature type="binding site" evidence="2">
    <location>
        <position position="63"/>
    </location>
    <ligand>
        <name>Fe cation</name>
        <dbReference type="ChEBI" id="CHEBI:24875"/>
    </ligand>
</feature>
<keyword evidence="7" id="KW-1185">Reference proteome</keyword>
<comment type="similarity">
    <text evidence="1 3">Belongs to the pirin family.</text>
</comment>
<accession>A0A4Q9HIC8</accession>
<dbReference type="RefSeq" id="WP_131028525.1">
    <property type="nucleotide sequence ID" value="NZ_SIXF01000002.1"/>
</dbReference>
<feature type="binding site" evidence="2">
    <location>
        <position position="107"/>
    </location>
    <ligand>
        <name>Fe cation</name>
        <dbReference type="ChEBI" id="CHEBI:24875"/>
    </ligand>
</feature>
<dbReference type="OrthoDB" id="321327at2"/>
<evidence type="ECO:0000259" key="5">
    <source>
        <dbReference type="Pfam" id="PF05726"/>
    </source>
</evidence>
<comment type="cofactor">
    <cofactor evidence="2">
        <name>Fe cation</name>
        <dbReference type="ChEBI" id="CHEBI:24875"/>
    </cofactor>
    <text evidence="2">Binds 1 Fe cation per subunit.</text>
</comment>
<evidence type="ECO:0000256" key="1">
    <source>
        <dbReference type="ARBA" id="ARBA00008416"/>
    </source>
</evidence>
<feature type="binding site" evidence="2">
    <location>
        <position position="105"/>
    </location>
    <ligand>
        <name>Fe cation</name>
        <dbReference type="ChEBI" id="CHEBI:24875"/>
    </ligand>
</feature>
<dbReference type="AlphaFoldDB" id="A0A4Q9HIC8"/>
<proteinExistence type="inferred from homology"/>
<protein>
    <submittedName>
        <fullName evidence="6">Pirin family protein</fullName>
    </submittedName>
</protein>
<reference evidence="6 7" key="1">
    <citation type="submission" date="2019-02" db="EMBL/GenBank/DDBJ databases">
        <title>Pedobacter kyonggii whole genome sequence analysis.</title>
        <authorList>
            <person name="Dahal R.H."/>
        </authorList>
    </citation>
    <scope>NUCLEOTIDE SEQUENCE [LARGE SCALE GENOMIC DNA]</scope>
    <source>
        <strain evidence="6 7">K-4-11-1</strain>
    </source>
</reference>
<evidence type="ECO:0000256" key="2">
    <source>
        <dbReference type="PIRSR" id="PIRSR006232-1"/>
    </source>
</evidence>
<gene>
    <name evidence="6" type="ORF">EYS08_03855</name>
</gene>
<dbReference type="InterPro" id="IPR003829">
    <property type="entry name" value="Pirin_N_dom"/>
</dbReference>
<comment type="caution">
    <text evidence="6">The sequence shown here is derived from an EMBL/GenBank/DDBJ whole genome shotgun (WGS) entry which is preliminary data.</text>
</comment>
<dbReference type="Gene3D" id="2.60.120.10">
    <property type="entry name" value="Jelly Rolls"/>
    <property type="match status" value="2"/>
</dbReference>
<feature type="binding site" evidence="2">
    <location>
        <position position="61"/>
    </location>
    <ligand>
        <name>Fe cation</name>
        <dbReference type="ChEBI" id="CHEBI:24875"/>
    </ligand>
</feature>
<feature type="domain" description="Pirin N-terminal" evidence="4">
    <location>
        <begin position="27"/>
        <end position="127"/>
    </location>
</feature>
<dbReference type="EMBL" id="SIXF01000002">
    <property type="protein sequence ID" value="TBO44450.1"/>
    <property type="molecule type" value="Genomic_DNA"/>
</dbReference>
<dbReference type="PIRSF" id="PIRSF006232">
    <property type="entry name" value="Pirin"/>
    <property type="match status" value="1"/>
</dbReference>
<dbReference type="Pfam" id="PF02678">
    <property type="entry name" value="Pirin"/>
    <property type="match status" value="1"/>
</dbReference>
<name>A0A4Q9HIC8_9SPHI</name>
<dbReference type="InterPro" id="IPR012093">
    <property type="entry name" value="Pirin"/>
</dbReference>
<dbReference type="SUPFAM" id="SSF51182">
    <property type="entry name" value="RmlC-like cupins"/>
    <property type="match status" value="1"/>
</dbReference>
<evidence type="ECO:0000313" key="7">
    <source>
        <dbReference type="Proteomes" id="UP000291819"/>
    </source>
</evidence>
<evidence type="ECO:0000313" key="6">
    <source>
        <dbReference type="EMBL" id="TBO44450.1"/>
    </source>
</evidence>
<sequence>MKKNITYSTLGKRADIGEMVIYRLLPNALQKMIGSFFFLDYIAPVLHSEDEPVKNAGTGAHPHRGIATLSYILAGEDEHFDSVGNYARVHSGGIQWMKAGKGIIHDETLNPDTFTHSRLTQGFQFWINLPAAHKTDPPEYIAVQGADVPVAELDANGSWLKVIVGGYMGLRSVIPDYQKQWLYHLHLAPNAGFSLSLAQGEESAAVLVNSFAHINDVKINSSEIVHFDLSQGDIEVSNGNDHFVDVLLFGGEPYTEPVVAEGPFVMNTQQEIIQAYHDFHANKYGTIDYSIKS</sequence>
<organism evidence="6 7">
    <name type="scientific">Pedobacter kyonggii</name>
    <dbReference type="NCBI Taxonomy" id="1926871"/>
    <lineage>
        <taxon>Bacteria</taxon>
        <taxon>Pseudomonadati</taxon>
        <taxon>Bacteroidota</taxon>
        <taxon>Sphingobacteriia</taxon>
        <taxon>Sphingobacteriales</taxon>
        <taxon>Sphingobacteriaceae</taxon>
        <taxon>Pedobacter</taxon>
    </lineage>
</organism>
<dbReference type="PANTHER" id="PTHR13903:SF31">
    <property type="entry name" value="CUPIN-DOMAIN CONTAINING PROTEIN"/>
    <property type="match status" value="1"/>
</dbReference>
<dbReference type="Proteomes" id="UP000291819">
    <property type="component" value="Unassembled WGS sequence"/>
</dbReference>
<evidence type="ECO:0000259" key="4">
    <source>
        <dbReference type="Pfam" id="PF02678"/>
    </source>
</evidence>
<dbReference type="PANTHER" id="PTHR13903">
    <property type="entry name" value="PIRIN-RELATED"/>
    <property type="match status" value="1"/>
</dbReference>
<evidence type="ECO:0000256" key="3">
    <source>
        <dbReference type="RuleBase" id="RU003457"/>
    </source>
</evidence>
<dbReference type="InterPro" id="IPR011051">
    <property type="entry name" value="RmlC_Cupin_sf"/>
</dbReference>
<dbReference type="GO" id="GO:0046872">
    <property type="term" value="F:metal ion binding"/>
    <property type="evidence" value="ECO:0007669"/>
    <property type="project" value="UniProtKB-KW"/>
</dbReference>
<dbReference type="InterPro" id="IPR014710">
    <property type="entry name" value="RmlC-like_jellyroll"/>
</dbReference>
<keyword evidence="2" id="KW-0479">Metal-binding</keyword>
<keyword evidence="2" id="KW-0408">Iron</keyword>
<feature type="domain" description="Pirin C-terminal" evidence="5">
    <location>
        <begin position="183"/>
        <end position="284"/>
    </location>
</feature>
<dbReference type="Pfam" id="PF05726">
    <property type="entry name" value="Pirin_C"/>
    <property type="match status" value="1"/>
</dbReference>